<keyword evidence="3" id="KW-1185">Reference proteome</keyword>
<gene>
    <name evidence="2" type="ORF">LX16_4366</name>
</gene>
<dbReference type="CDD" id="cd09755">
    <property type="entry name" value="Cas2_I-E"/>
    <property type="match status" value="1"/>
</dbReference>
<reference evidence="2 3" key="1">
    <citation type="journal article" date="2013" name="Stand. Genomic Sci.">
        <title>Genomic Encyclopedia of Type Strains, Phase I: The one thousand microbial genomes (KMG-I) project.</title>
        <authorList>
            <person name="Kyrpides N.C."/>
            <person name="Woyke T."/>
            <person name="Eisen J.A."/>
            <person name="Garrity G."/>
            <person name="Lilburn T.G."/>
            <person name="Beck B.J."/>
            <person name="Whitman W.B."/>
            <person name="Hugenholtz P."/>
            <person name="Klenk H.P."/>
        </authorList>
    </citation>
    <scope>NUCLEOTIDE SEQUENCE [LARGE SCALE GENOMIC DNA]</scope>
    <source>
        <strain evidence="2 3">DSM 45044</strain>
    </source>
</reference>
<organism evidence="2 3">
    <name type="scientific">Stackebrandtia albiflava</name>
    <dbReference type="NCBI Taxonomy" id="406432"/>
    <lineage>
        <taxon>Bacteria</taxon>
        <taxon>Bacillati</taxon>
        <taxon>Actinomycetota</taxon>
        <taxon>Actinomycetes</taxon>
        <taxon>Glycomycetales</taxon>
        <taxon>Glycomycetaceae</taxon>
        <taxon>Stackebrandtia</taxon>
    </lineage>
</organism>
<evidence type="ECO:0000256" key="1">
    <source>
        <dbReference type="SAM" id="MobiDB-lite"/>
    </source>
</evidence>
<dbReference type="InterPro" id="IPR010152">
    <property type="entry name" value="CRISPR-assoc_prot_Cas2_sub"/>
</dbReference>
<dbReference type="RefSeq" id="WP_147142336.1">
    <property type="nucleotide sequence ID" value="NZ_BAABIJ010000004.1"/>
</dbReference>
<proteinExistence type="predicted"/>
<protein>
    <submittedName>
        <fullName evidence="2">CRISPR-associated protein Cas2</fullName>
    </submittedName>
</protein>
<feature type="region of interest" description="Disordered" evidence="1">
    <location>
        <begin position="83"/>
        <end position="124"/>
    </location>
</feature>
<dbReference type="EMBL" id="VLLL01000008">
    <property type="protein sequence ID" value="TWJ08146.1"/>
    <property type="molecule type" value="Genomic_DNA"/>
</dbReference>
<evidence type="ECO:0000313" key="3">
    <source>
        <dbReference type="Proteomes" id="UP000321617"/>
    </source>
</evidence>
<evidence type="ECO:0000313" key="2">
    <source>
        <dbReference type="EMBL" id="TWJ08146.1"/>
    </source>
</evidence>
<sequence>MIVIVLTNCPEGLRGHLTLWLMEVKPGMFVGKVTARVRDSLWTRVTELCKDGDAIMIRPARNEQGMTVTCHKHKWTPVDREGITLMSRPHPGGREPNRMRAGWSKAAKYRRYGSGAARRSDGRE</sequence>
<dbReference type="Pfam" id="PF09707">
    <property type="entry name" value="Cas_Cas2CT1978"/>
    <property type="match status" value="1"/>
</dbReference>
<dbReference type="Gene3D" id="3.30.70.240">
    <property type="match status" value="1"/>
</dbReference>
<comment type="caution">
    <text evidence="2">The sequence shown here is derived from an EMBL/GenBank/DDBJ whole genome shotgun (WGS) entry which is preliminary data.</text>
</comment>
<dbReference type="Proteomes" id="UP000321617">
    <property type="component" value="Unassembled WGS sequence"/>
</dbReference>
<name>A0A562URA9_9ACTN</name>
<accession>A0A562URA9</accession>
<dbReference type="OrthoDB" id="8527479at2"/>
<dbReference type="AlphaFoldDB" id="A0A562URA9"/>
<dbReference type="NCBIfam" id="TIGR01873">
    <property type="entry name" value="cas_CT1978"/>
    <property type="match status" value="1"/>
</dbReference>